<feature type="domain" description="DUF927" evidence="2">
    <location>
        <begin position="63"/>
        <end position="269"/>
    </location>
</feature>
<protein>
    <recommendedName>
        <fullName evidence="2">DUF927 domain-containing protein</fullName>
    </recommendedName>
</protein>
<keyword evidence="4" id="KW-1185">Reference proteome</keyword>
<reference evidence="3 4" key="1">
    <citation type="journal article" date="2009" name="PLoS ONE">
        <title>Methylobacterium genome sequences: a reference blueprint to investigate microbial metabolism of C1 compounds from natural and industrial sources.</title>
        <authorList>
            <person name="Vuilleumier S."/>
            <person name="Chistoserdova L."/>
            <person name="Lee M.-C."/>
            <person name="Bringel F."/>
            <person name="Lajus A."/>
            <person name="Zhou Y."/>
            <person name="Gourion B."/>
            <person name="Barbe V."/>
            <person name="Chang J."/>
            <person name="Cruveiller S."/>
            <person name="Dossat C."/>
            <person name="Gillett W."/>
            <person name="Gruffaz C."/>
            <person name="Haugen E."/>
            <person name="Hourcade E."/>
            <person name="Levy R."/>
            <person name="Mangenot S."/>
            <person name="Muller E."/>
            <person name="Nadalig T."/>
            <person name="Pagni M."/>
            <person name="Penny C."/>
            <person name="Peyraud R."/>
            <person name="Robinson D.G."/>
            <person name="Roche D."/>
            <person name="Rouy Z."/>
            <person name="Saenampechek C."/>
            <person name="Salvignol G."/>
            <person name="Vallenet D."/>
            <person name="Wu Z."/>
            <person name="Marx C.J."/>
            <person name="Vorholt J.A."/>
            <person name="Olson M.V."/>
            <person name="Kaul R."/>
            <person name="Weissenbach J."/>
            <person name="Medigue C."/>
            <person name="Lidstrom M.E."/>
        </authorList>
    </citation>
    <scope>NUCLEOTIDE SEQUENCE [LARGE SCALE GENOMIC DNA]</scope>
    <source>
        <strain evidence="4">ATCC 14718 / DSM 1338 / JCM 2805 / NCIMB 9133 / AM1</strain>
    </source>
</reference>
<dbReference type="InterPro" id="IPR009270">
    <property type="entry name" value="DUF927"/>
</dbReference>
<dbReference type="AlphaFoldDB" id="C5APF5"/>
<organism evidence="3 4">
    <name type="scientific">Methylorubrum extorquens (strain ATCC 14718 / DSM 1338 / JCM 2805 / NCIMB 9133 / AM1)</name>
    <name type="common">Methylobacterium extorquens</name>
    <dbReference type="NCBI Taxonomy" id="272630"/>
    <lineage>
        <taxon>Bacteria</taxon>
        <taxon>Pseudomonadati</taxon>
        <taxon>Pseudomonadota</taxon>
        <taxon>Alphaproteobacteria</taxon>
        <taxon>Hyphomicrobiales</taxon>
        <taxon>Methylobacteriaceae</taxon>
        <taxon>Methylorubrum</taxon>
    </lineage>
</organism>
<evidence type="ECO:0000256" key="1">
    <source>
        <dbReference type="SAM" id="MobiDB-lite"/>
    </source>
</evidence>
<evidence type="ECO:0000313" key="3">
    <source>
        <dbReference type="EMBL" id="ACS38040.1"/>
    </source>
</evidence>
<dbReference type="eggNOG" id="COG5519">
    <property type="taxonomic scope" value="Bacteria"/>
</dbReference>
<name>C5APF5_METEA</name>
<dbReference type="HOGENOM" id="CLU_492435_0_0_5"/>
<gene>
    <name evidence="3" type="ordered locus">MexAM1_META1p0072</name>
</gene>
<dbReference type="OrthoDB" id="784829at2"/>
<evidence type="ECO:0000259" key="2">
    <source>
        <dbReference type="Pfam" id="PF06048"/>
    </source>
</evidence>
<proteinExistence type="predicted"/>
<feature type="region of interest" description="Disordered" evidence="1">
    <location>
        <begin position="1"/>
        <end position="27"/>
    </location>
</feature>
<dbReference type="KEGG" id="mea:Mex_1p0072"/>
<dbReference type="EMBL" id="CP001510">
    <property type="protein sequence ID" value="ACS38040.1"/>
    <property type="molecule type" value="Genomic_DNA"/>
</dbReference>
<evidence type="ECO:0000313" key="4">
    <source>
        <dbReference type="Proteomes" id="UP000009081"/>
    </source>
</evidence>
<sequence length="553" mass="59907">MPTRSNKQVVIGSPASAPSASEGSRPSVVKCLDQHGQSWLRVSYHGGTATGSVADLLANESGFFAHLNRQGVLIVTLSARNHVKAEAERALATDQVYVVETSGWQGPHFIRAGEPIPAKLFGVSAIDARSNPKSSGAPRGSFDTWKSEVRRLANEQALPTFVLACALGPLLPRLVPELDDNPGFELFGDTTLGKSVLLKLGASVHGSPSDLVRHWNTTVNGLERPMAEANDSVLLLDEISEYLEGGGPDRRHTLARAMFKLAHGIEKERHDRPAARYRFAFLSSTNVALADVMCGLPPAEAEAIGVRVATIPAAASRYGVFDRLPPGCSTSKAAADEVVRVATEHHGHAARAFTAELERRLATPIGRALLKRRMVRNLNTFRCRAGLASAEDKAAARAGDKFALAYVAAHFARRWGILPLDHVGSRILEVYRRQAAPPKPASAPRTAAEQVQHYVTRWRPKLVDLREGAFPDLDKAALDAAPGFLASRHGNSLYLMLRKAQWDAAFGDAGLVMLRELKAAGRLWTNAGPLQCQAKLRANMPKDRVYAVRLDQT</sequence>
<dbReference type="Pfam" id="PF06048">
    <property type="entry name" value="DUF927"/>
    <property type="match status" value="1"/>
</dbReference>
<dbReference type="STRING" id="272630.MexAM1_META1p0072"/>
<feature type="compositionally biased region" description="Low complexity" evidence="1">
    <location>
        <begin position="13"/>
        <end position="27"/>
    </location>
</feature>
<accession>C5APF5</accession>
<dbReference type="Proteomes" id="UP000009081">
    <property type="component" value="Chromosome"/>
</dbReference>
<dbReference type="RefSeq" id="WP_012751978.1">
    <property type="nucleotide sequence ID" value="NC_012808.1"/>
</dbReference>